<dbReference type="InterPro" id="IPR011042">
    <property type="entry name" value="6-blade_b-propeller_TolB-like"/>
</dbReference>
<accession>A0A916TE04</accession>
<keyword evidence="1" id="KW-0732">Signal</keyword>
<feature type="chain" id="PRO_5036696082" evidence="1">
    <location>
        <begin position="21"/>
        <end position="425"/>
    </location>
</feature>
<dbReference type="InterPro" id="IPR011041">
    <property type="entry name" value="Quinoprot_gluc/sorb_DH_b-prop"/>
</dbReference>
<reference evidence="3" key="1">
    <citation type="journal article" date="2014" name="Int. J. Syst. Evol. Microbiol.">
        <title>Complete genome sequence of Corynebacterium casei LMG S-19264T (=DSM 44701T), isolated from a smear-ripened cheese.</title>
        <authorList>
            <consortium name="US DOE Joint Genome Institute (JGI-PGF)"/>
            <person name="Walter F."/>
            <person name="Albersmeier A."/>
            <person name="Kalinowski J."/>
            <person name="Ruckert C."/>
        </authorList>
    </citation>
    <scope>NUCLEOTIDE SEQUENCE</scope>
    <source>
        <strain evidence="3">CGMCC 1.15330</strain>
    </source>
</reference>
<organism evidence="3 4">
    <name type="scientific">Sphingomonas metalli</name>
    <dbReference type="NCBI Taxonomy" id="1779358"/>
    <lineage>
        <taxon>Bacteria</taxon>
        <taxon>Pseudomonadati</taxon>
        <taxon>Pseudomonadota</taxon>
        <taxon>Alphaproteobacteria</taxon>
        <taxon>Sphingomonadales</taxon>
        <taxon>Sphingomonadaceae</taxon>
        <taxon>Sphingomonas</taxon>
    </lineage>
</organism>
<reference evidence="3" key="2">
    <citation type="submission" date="2020-09" db="EMBL/GenBank/DDBJ databases">
        <authorList>
            <person name="Sun Q."/>
            <person name="Zhou Y."/>
        </authorList>
    </citation>
    <scope>NUCLEOTIDE SEQUENCE</scope>
    <source>
        <strain evidence="3">CGMCC 1.15330</strain>
    </source>
</reference>
<evidence type="ECO:0000259" key="2">
    <source>
        <dbReference type="Pfam" id="PF07995"/>
    </source>
</evidence>
<dbReference type="PANTHER" id="PTHR19328">
    <property type="entry name" value="HEDGEHOG-INTERACTING PROTEIN"/>
    <property type="match status" value="1"/>
</dbReference>
<feature type="domain" description="Glucose/Sorbosone dehydrogenase" evidence="2">
    <location>
        <begin position="61"/>
        <end position="231"/>
    </location>
</feature>
<name>A0A916TE04_9SPHN</name>
<evidence type="ECO:0000313" key="3">
    <source>
        <dbReference type="EMBL" id="GGB40433.1"/>
    </source>
</evidence>
<dbReference type="Pfam" id="PF07995">
    <property type="entry name" value="GSDH"/>
    <property type="match status" value="2"/>
</dbReference>
<protein>
    <submittedName>
        <fullName evidence="3">Dehydrogenase</fullName>
    </submittedName>
</protein>
<dbReference type="AlphaFoldDB" id="A0A916TE04"/>
<dbReference type="PROSITE" id="PS51257">
    <property type="entry name" value="PROKAR_LIPOPROTEIN"/>
    <property type="match status" value="1"/>
</dbReference>
<dbReference type="SUPFAM" id="SSF50952">
    <property type="entry name" value="Soluble quinoprotein glucose dehydrogenase"/>
    <property type="match status" value="1"/>
</dbReference>
<gene>
    <name evidence="3" type="primary">yliI</name>
    <name evidence="3" type="ORF">GCM10011380_32360</name>
</gene>
<feature type="signal peptide" evidence="1">
    <location>
        <begin position="1"/>
        <end position="20"/>
    </location>
</feature>
<evidence type="ECO:0000256" key="1">
    <source>
        <dbReference type="SAM" id="SignalP"/>
    </source>
</evidence>
<dbReference type="Proteomes" id="UP000623067">
    <property type="component" value="Unassembled WGS sequence"/>
</dbReference>
<dbReference type="Gene3D" id="2.120.10.30">
    <property type="entry name" value="TolB, C-terminal domain"/>
    <property type="match status" value="1"/>
</dbReference>
<proteinExistence type="predicted"/>
<dbReference type="InterPro" id="IPR012938">
    <property type="entry name" value="Glc/Sorbosone_DH"/>
</dbReference>
<feature type="domain" description="Glucose/Sorbosone dehydrogenase" evidence="2">
    <location>
        <begin position="263"/>
        <end position="418"/>
    </location>
</feature>
<dbReference type="PANTHER" id="PTHR19328:SF75">
    <property type="entry name" value="ALDOSE SUGAR DEHYDROGENASE YLII"/>
    <property type="match status" value="1"/>
</dbReference>
<sequence>MRHRPRHRRLALLMAGAALLAGCGRTQQPARSAAEPAEPVNYGSARPMATKPFRTEAIASFEDPWALTFIADDRMLVTEKPGALWIVTKAGRKIPVSGVPRVHYEGQGGLLFVIASPHFAQDHRIYLTYAEPGEGGDGLALARATLVDRGDTAALTGVEVLWRQLPRGAGGQFGGYIAFSPDQRFLFLTVGERQRFTPAQDPDQALGKILRLTLDGAPAPGNPGAGRQGATRIGLIDPPEDTQAAAGAKVRTVAMPGPNLTPAETWVSGLRNPYGLAFDDQGRLWETEMGPKGGDELNLIEAGANYGWPLVSYGDNYDGKPIPRPATRPEFRQPELYWNPVIAPAGFTFYKGAMFPEWRGTAFVGGLGSSTLVQLGFDGDHPREIARWDMDARTRFVLTGPDGALWLLEDGSGGRLLRLSSRRSG</sequence>
<dbReference type="EMBL" id="BMIH01000005">
    <property type="protein sequence ID" value="GGB40433.1"/>
    <property type="molecule type" value="Genomic_DNA"/>
</dbReference>
<evidence type="ECO:0000313" key="4">
    <source>
        <dbReference type="Proteomes" id="UP000623067"/>
    </source>
</evidence>
<dbReference type="RefSeq" id="WP_229664657.1">
    <property type="nucleotide sequence ID" value="NZ_BMIH01000005.1"/>
</dbReference>
<keyword evidence="4" id="KW-1185">Reference proteome</keyword>
<comment type="caution">
    <text evidence="3">The sequence shown here is derived from an EMBL/GenBank/DDBJ whole genome shotgun (WGS) entry which is preliminary data.</text>
</comment>